<dbReference type="Gene3D" id="2.40.160.20">
    <property type="match status" value="1"/>
</dbReference>
<evidence type="ECO:0000259" key="6">
    <source>
        <dbReference type="Pfam" id="PF13505"/>
    </source>
</evidence>
<keyword evidence="3" id="KW-0472">Membrane</keyword>
<accession>A0A1H6M8W6</accession>
<dbReference type="InterPro" id="IPR051692">
    <property type="entry name" value="OMP-like"/>
</dbReference>
<reference evidence="8" key="1">
    <citation type="submission" date="2016-10" db="EMBL/GenBank/DDBJ databases">
        <authorList>
            <person name="Varghese N."/>
            <person name="Submissions S."/>
        </authorList>
    </citation>
    <scope>NUCLEOTIDE SEQUENCE [LARGE SCALE GENOMIC DNA]</scope>
    <source>
        <strain evidence="8">DSM 11593</strain>
    </source>
</reference>
<dbReference type="PANTHER" id="PTHR34001">
    <property type="entry name" value="BLL7405 PROTEIN"/>
    <property type="match status" value="1"/>
</dbReference>
<dbReference type="InterPro" id="IPR011250">
    <property type="entry name" value="OMP/PagP_B-barrel"/>
</dbReference>
<dbReference type="RefSeq" id="WP_245728734.1">
    <property type="nucleotide sequence ID" value="NZ_FNXG01000003.1"/>
</dbReference>
<feature type="chain" id="PRO_5011559185" evidence="5">
    <location>
        <begin position="23"/>
        <end position="229"/>
    </location>
</feature>
<name>A0A1H6M8W6_9RHOB</name>
<feature type="signal peptide" evidence="5">
    <location>
        <begin position="1"/>
        <end position="22"/>
    </location>
</feature>
<keyword evidence="2 5" id="KW-0732">Signal</keyword>
<dbReference type="EMBL" id="FNXG01000003">
    <property type="protein sequence ID" value="SEH95421.1"/>
    <property type="molecule type" value="Genomic_DNA"/>
</dbReference>
<dbReference type="InterPro" id="IPR006315">
    <property type="entry name" value="OM_autotransptr_brl_dom"/>
</dbReference>
<dbReference type="AlphaFoldDB" id="A0A1H6M8W6"/>
<dbReference type="Pfam" id="PF13505">
    <property type="entry name" value="OMP_b-brl"/>
    <property type="match status" value="1"/>
</dbReference>
<dbReference type="Proteomes" id="UP000199125">
    <property type="component" value="Unassembled WGS sequence"/>
</dbReference>
<keyword evidence="8" id="KW-1185">Reference proteome</keyword>
<evidence type="ECO:0000256" key="1">
    <source>
        <dbReference type="ARBA" id="ARBA00004370"/>
    </source>
</evidence>
<protein>
    <submittedName>
        <fullName evidence="7">Outer membrane immunogenic protein</fullName>
    </submittedName>
</protein>
<dbReference type="NCBIfam" id="TIGR01414">
    <property type="entry name" value="autotrans_barl"/>
    <property type="match status" value="1"/>
</dbReference>
<dbReference type="GO" id="GO:0019867">
    <property type="term" value="C:outer membrane"/>
    <property type="evidence" value="ECO:0007669"/>
    <property type="project" value="InterPro"/>
</dbReference>
<feature type="domain" description="Outer membrane protein beta-barrel" evidence="6">
    <location>
        <begin position="37"/>
        <end position="229"/>
    </location>
</feature>
<gene>
    <name evidence="7" type="ORF">SAMN04488075_1854</name>
</gene>
<evidence type="ECO:0000256" key="5">
    <source>
        <dbReference type="SAM" id="SignalP"/>
    </source>
</evidence>
<dbReference type="STRING" id="65735.SAMN04488075_1854"/>
<comment type="similarity">
    <text evidence="4">Belongs to the Omp25/RopB family.</text>
</comment>
<dbReference type="SUPFAM" id="SSF56925">
    <property type="entry name" value="OMPA-like"/>
    <property type="match status" value="1"/>
</dbReference>
<comment type="subcellular location">
    <subcellularLocation>
        <location evidence="1">Membrane</location>
    </subcellularLocation>
</comment>
<dbReference type="InterPro" id="IPR027385">
    <property type="entry name" value="Beta-barrel_OMP"/>
</dbReference>
<evidence type="ECO:0000256" key="3">
    <source>
        <dbReference type="ARBA" id="ARBA00023136"/>
    </source>
</evidence>
<dbReference type="PANTHER" id="PTHR34001:SF3">
    <property type="entry name" value="BLL7405 PROTEIN"/>
    <property type="match status" value="1"/>
</dbReference>
<proteinExistence type="inferred from homology"/>
<evidence type="ECO:0000313" key="7">
    <source>
        <dbReference type="EMBL" id="SEH95421.1"/>
    </source>
</evidence>
<evidence type="ECO:0000256" key="2">
    <source>
        <dbReference type="ARBA" id="ARBA00022729"/>
    </source>
</evidence>
<organism evidence="7 8">
    <name type="scientific">Paracoccus alkenifer</name>
    <dbReference type="NCBI Taxonomy" id="65735"/>
    <lineage>
        <taxon>Bacteria</taxon>
        <taxon>Pseudomonadati</taxon>
        <taxon>Pseudomonadota</taxon>
        <taxon>Alphaproteobacteria</taxon>
        <taxon>Rhodobacterales</taxon>
        <taxon>Paracoccaceae</taxon>
        <taxon>Paracoccus</taxon>
    </lineage>
</organism>
<evidence type="ECO:0000313" key="8">
    <source>
        <dbReference type="Proteomes" id="UP000199125"/>
    </source>
</evidence>
<evidence type="ECO:0000256" key="4">
    <source>
        <dbReference type="ARBA" id="ARBA00038306"/>
    </source>
</evidence>
<sequence length="229" mass="24446">MRIQFIAAAAAATIFTIPAAHAGGYVAPMIEVEPVVAPAPAAWQGGYVGATLGYAFGGDDRIGNRPPGADLGKAELSGANLGLRLGYAWQRDRWVYGPELGVTGGSIKDSFDFDAGRFESKVNHMIALRLKAGYLVQDDLLFYGIAGWQRGDFTYDVAGTDVDYTANGYVVGLGVEKRLSEHWSITGEYEYANFGKTDLDLPTGALAIAGVSVATPEHSNIKLGVNYRF</sequence>